<reference evidence="1 2" key="1">
    <citation type="journal article" date="2013" name="Genome Announc.">
        <title>Draft Genome Sequence of Arcticibacter svalbardensis Strain MN12-7T, a Member of the Family Sphingobacteriaceae Isolated from an Arctic Soil Sample.</title>
        <authorList>
            <person name="Shivaji S."/>
            <person name="Ara S."/>
            <person name="Prasad S."/>
            <person name="Manasa B.P."/>
            <person name="Begum Z."/>
            <person name="Singh A."/>
            <person name="Kumar Pinnaka A."/>
        </authorList>
    </citation>
    <scope>NUCLEOTIDE SEQUENCE [LARGE SCALE GENOMIC DNA]</scope>
    <source>
        <strain evidence="1 2">MN12-7</strain>
    </source>
</reference>
<evidence type="ECO:0000313" key="1">
    <source>
        <dbReference type="EMBL" id="EOR95314.1"/>
    </source>
</evidence>
<accession>R9H278</accession>
<comment type="caution">
    <text evidence="1">The sequence shown here is derived from an EMBL/GenBank/DDBJ whole genome shotgun (WGS) entry which is preliminary data.</text>
</comment>
<organism evidence="1 2">
    <name type="scientific">Arcticibacter svalbardensis MN12-7</name>
    <dbReference type="NCBI Taxonomy" id="1150600"/>
    <lineage>
        <taxon>Bacteria</taxon>
        <taxon>Pseudomonadati</taxon>
        <taxon>Bacteroidota</taxon>
        <taxon>Sphingobacteriia</taxon>
        <taxon>Sphingobacteriales</taxon>
        <taxon>Sphingobacteriaceae</taxon>
        <taxon>Arcticibacter</taxon>
    </lineage>
</organism>
<dbReference type="EMBL" id="AQPN01000057">
    <property type="protein sequence ID" value="EOR95314.1"/>
    <property type="molecule type" value="Genomic_DNA"/>
</dbReference>
<dbReference type="eggNOG" id="ENOG5032TE9">
    <property type="taxonomic scope" value="Bacteria"/>
</dbReference>
<dbReference type="AlphaFoldDB" id="R9H278"/>
<keyword evidence="2" id="KW-1185">Reference proteome</keyword>
<proteinExistence type="predicted"/>
<sequence length="144" mass="16278">MIITSFISCKKTQDQVEKEQLINAINQTQINENYRWIVVLPGLGCHGCIQEGEAFMRDHIKDNDILFVLTKISSLKILQQKIGMKITEQANVYIDKKDIFSISTDNGIYPCIIKMEEGKVSTHEFQSPKNGSAFAKLNSLIAVK</sequence>
<gene>
    <name evidence="1" type="ORF">ADIARSV_1509</name>
</gene>
<name>R9H278_9SPHI</name>
<evidence type="ECO:0000313" key="2">
    <source>
        <dbReference type="Proteomes" id="UP000014174"/>
    </source>
</evidence>
<protein>
    <submittedName>
        <fullName evidence="1">Uncharacterized protein</fullName>
    </submittedName>
</protein>
<dbReference type="Proteomes" id="UP000014174">
    <property type="component" value="Unassembled WGS sequence"/>
</dbReference>
<dbReference type="STRING" id="1150600.ADIARSV_1509"/>